<protein>
    <submittedName>
        <fullName evidence="1">Uncharacterized protein</fullName>
    </submittedName>
</protein>
<reference evidence="1" key="1">
    <citation type="submission" date="2014-09" db="EMBL/GenBank/DDBJ databases">
        <authorList>
            <person name="Magalhaes I.L.F."/>
            <person name="Oliveira U."/>
            <person name="Santos F.R."/>
            <person name="Vidigal T.H.D.A."/>
            <person name="Brescovit A.D."/>
            <person name="Santos A.J."/>
        </authorList>
    </citation>
    <scope>NUCLEOTIDE SEQUENCE</scope>
    <source>
        <tissue evidence="1">Shoot tissue taken approximately 20 cm above the soil surface</tissue>
    </source>
</reference>
<sequence length="38" mass="4036">MMQEWPLSSLCPLCSTGSTVFPTFSCGLEISLILAGSK</sequence>
<reference evidence="1" key="2">
    <citation type="journal article" date="2015" name="Data Brief">
        <title>Shoot transcriptome of the giant reed, Arundo donax.</title>
        <authorList>
            <person name="Barrero R.A."/>
            <person name="Guerrero F.D."/>
            <person name="Moolhuijzen P."/>
            <person name="Goolsby J.A."/>
            <person name="Tidwell J."/>
            <person name="Bellgard S.E."/>
            <person name="Bellgard M.I."/>
        </authorList>
    </citation>
    <scope>NUCLEOTIDE SEQUENCE</scope>
    <source>
        <tissue evidence="1">Shoot tissue taken approximately 20 cm above the soil surface</tissue>
    </source>
</reference>
<proteinExistence type="predicted"/>
<name>A0A0A8ZAE7_ARUDO</name>
<dbReference type="EMBL" id="GBRH01262099">
    <property type="protein sequence ID" value="JAD35796.1"/>
    <property type="molecule type" value="Transcribed_RNA"/>
</dbReference>
<dbReference type="AlphaFoldDB" id="A0A0A8ZAE7"/>
<organism evidence="1">
    <name type="scientific">Arundo donax</name>
    <name type="common">Giant reed</name>
    <name type="synonym">Donax arundinaceus</name>
    <dbReference type="NCBI Taxonomy" id="35708"/>
    <lineage>
        <taxon>Eukaryota</taxon>
        <taxon>Viridiplantae</taxon>
        <taxon>Streptophyta</taxon>
        <taxon>Embryophyta</taxon>
        <taxon>Tracheophyta</taxon>
        <taxon>Spermatophyta</taxon>
        <taxon>Magnoliopsida</taxon>
        <taxon>Liliopsida</taxon>
        <taxon>Poales</taxon>
        <taxon>Poaceae</taxon>
        <taxon>PACMAD clade</taxon>
        <taxon>Arundinoideae</taxon>
        <taxon>Arundineae</taxon>
        <taxon>Arundo</taxon>
    </lineage>
</organism>
<evidence type="ECO:0000313" key="1">
    <source>
        <dbReference type="EMBL" id="JAD35796.1"/>
    </source>
</evidence>
<accession>A0A0A8ZAE7</accession>